<dbReference type="InterPro" id="IPR001739">
    <property type="entry name" value="Methyl_CpG_DNA-bd"/>
</dbReference>
<proteinExistence type="predicted"/>
<evidence type="ECO:0000256" key="4">
    <source>
        <dbReference type="ARBA" id="ARBA00023163"/>
    </source>
</evidence>
<dbReference type="EMBL" id="JANAVB010010796">
    <property type="protein sequence ID" value="KAJ6838297.1"/>
    <property type="molecule type" value="Genomic_DNA"/>
</dbReference>
<protein>
    <submittedName>
        <fullName evidence="8">Methyl-CpG-binding domain-containing protein 13</fullName>
    </submittedName>
</protein>
<dbReference type="PROSITE" id="PS50982">
    <property type="entry name" value="MBD"/>
    <property type="match status" value="3"/>
</dbReference>
<reference evidence="8" key="1">
    <citation type="journal article" date="2023" name="GigaByte">
        <title>Genome assembly of the bearded iris, Iris pallida Lam.</title>
        <authorList>
            <person name="Bruccoleri R.E."/>
            <person name="Oakeley E.J."/>
            <person name="Faust A.M.E."/>
            <person name="Altorfer M."/>
            <person name="Dessus-Babus S."/>
            <person name="Burckhardt D."/>
            <person name="Oertli M."/>
            <person name="Naumann U."/>
            <person name="Petersen F."/>
            <person name="Wong J."/>
        </authorList>
    </citation>
    <scope>NUCLEOTIDE SEQUENCE</scope>
    <source>
        <strain evidence="8">GSM-AAB239-AS_SAM_17_03QT</strain>
    </source>
</reference>
<name>A0AAX6HCG0_IRIPA</name>
<dbReference type="GO" id="GO:0003677">
    <property type="term" value="F:DNA binding"/>
    <property type="evidence" value="ECO:0007669"/>
    <property type="project" value="UniProtKB-KW"/>
</dbReference>
<keyword evidence="4" id="KW-0804">Transcription</keyword>
<keyword evidence="5" id="KW-0539">Nucleus</keyword>
<feature type="region of interest" description="Disordered" evidence="6">
    <location>
        <begin position="1"/>
        <end position="33"/>
    </location>
</feature>
<keyword evidence="3" id="KW-0238">DNA-binding</keyword>
<keyword evidence="9" id="KW-1185">Reference proteome</keyword>
<evidence type="ECO:0000256" key="2">
    <source>
        <dbReference type="ARBA" id="ARBA00023015"/>
    </source>
</evidence>
<evidence type="ECO:0000256" key="3">
    <source>
        <dbReference type="ARBA" id="ARBA00023125"/>
    </source>
</evidence>
<gene>
    <name evidence="8" type="ORF">M6B38_320420</name>
</gene>
<evidence type="ECO:0000259" key="7">
    <source>
        <dbReference type="PROSITE" id="PS50982"/>
    </source>
</evidence>
<dbReference type="InterPro" id="IPR016177">
    <property type="entry name" value="DNA-bd_dom_sf"/>
</dbReference>
<dbReference type="Pfam" id="PF01429">
    <property type="entry name" value="MBD"/>
    <property type="match status" value="1"/>
</dbReference>
<comment type="caution">
    <text evidence="8">The sequence shown here is derived from an EMBL/GenBank/DDBJ whole genome shotgun (WGS) entry which is preliminary data.</text>
</comment>
<sequence>MARAEIGKGVKEEEEEEEEKEKKKRGRKRKYWKFSSDPPDWLPDGWIMEVGVTQAGDTFEYYLSPVSEQKFCTKKEVLSFLIATNDDGYASEITSCSGDNGQIVIEQVENSHEWLPPGWLLEIRVLMSGGNAGQKYKCYYDPFTGYRFYSKADVFHFLKSGKFSSPVSKQKRPSSGIPDIILAQIDYSPDGLPHGWIKEYKFRKPSKKGQRFKKDLYITDPAHGYIFRTLKDAIHYVSTGDVSKHASVIRRKRMHKICSLGSESLHPIPVRELKSLVTTARPCLFTEEAVKANGEVATEFDDSPETQRTPADHVSSGSKFLTSACAGDVGVGTNGCS</sequence>
<evidence type="ECO:0000256" key="5">
    <source>
        <dbReference type="ARBA" id="ARBA00023242"/>
    </source>
</evidence>
<feature type="domain" description="MBD" evidence="7">
    <location>
        <begin position="182"/>
        <end position="257"/>
    </location>
</feature>
<dbReference type="PANTHER" id="PTHR34067">
    <property type="entry name" value="OS04G0193200 PROTEIN"/>
    <property type="match status" value="1"/>
</dbReference>
<dbReference type="Gene3D" id="3.30.890.10">
    <property type="entry name" value="Methyl-cpg-binding Protein 2, Chain A"/>
    <property type="match status" value="3"/>
</dbReference>
<dbReference type="AlphaFoldDB" id="A0AAX6HCG0"/>
<dbReference type="Proteomes" id="UP001140949">
    <property type="component" value="Unassembled WGS sequence"/>
</dbReference>
<keyword evidence="2" id="KW-0805">Transcription regulation</keyword>
<evidence type="ECO:0000256" key="6">
    <source>
        <dbReference type="SAM" id="MobiDB-lite"/>
    </source>
</evidence>
<dbReference type="PANTHER" id="PTHR34067:SF20">
    <property type="entry name" value="OS08G0206700 PROTEIN"/>
    <property type="match status" value="1"/>
</dbReference>
<comment type="subcellular location">
    <subcellularLocation>
        <location evidence="1">Nucleus</location>
    </subcellularLocation>
</comment>
<feature type="compositionally biased region" description="Basic and acidic residues" evidence="6">
    <location>
        <begin position="1"/>
        <end position="11"/>
    </location>
</feature>
<reference evidence="8" key="2">
    <citation type="submission" date="2023-04" db="EMBL/GenBank/DDBJ databases">
        <authorList>
            <person name="Bruccoleri R.E."/>
            <person name="Oakeley E.J."/>
            <person name="Faust A.-M."/>
            <person name="Dessus-Babus S."/>
            <person name="Altorfer M."/>
            <person name="Burckhardt D."/>
            <person name="Oertli M."/>
            <person name="Naumann U."/>
            <person name="Petersen F."/>
            <person name="Wong J."/>
        </authorList>
    </citation>
    <scope>NUCLEOTIDE SEQUENCE</scope>
    <source>
        <strain evidence="8">GSM-AAB239-AS_SAM_17_03QT</strain>
        <tissue evidence="8">Leaf</tissue>
    </source>
</reference>
<organism evidence="8 9">
    <name type="scientific">Iris pallida</name>
    <name type="common">Sweet iris</name>
    <dbReference type="NCBI Taxonomy" id="29817"/>
    <lineage>
        <taxon>Eukaryota</taxon>
        <taxon>Viridiplantae</taxon>
        <taxon>Streptophyta</taxon>
        <taxon>Embryophyta</taxon>
        <taxon>Tracheophyta</taxon>
        <taxon>Spermatophyta</taxon>
        <taxon>Magnoliopsida</taxon>
        <taxon>Liliopsida</taxon>
        <taxon>Asparagales</taxon>
        <taxon>Iridaceae</taxon>
        <taxon>Iridoideae</taxon>
        <taxon>Irideae</taxon>
        <taxon>Iris</taxon>
    </lineage>
</organism>
<evidence type="ECO:0000313" key="8">
    <source>
        <dbReference type="EMBL" id="KAJ6838297.1"/>
    </source>
</evidence>
<dbReference type="SUPFAM" id="SSF54171">
    <property type="entry name" value="DNA-binding domain"/>
    <property type="match status" value="3"/>
</dbReference>
<dbReference type="GO" id="GO:0005634">
    <property type="term" value="C:nucleus"/>
    <property type="evidence" value="ECO:0007669"/>
    <property type="project" value="UniProtKB-SubCell"/>
</dbReference>
<feature type="compositionally biased region" description="Basic residues" evidence="6">
    <location>
        <begin position="22"/>
        <end position="32"/>
    </location>
</feature>
<evidence type="ECO:0000256" key="1">
    <source>
        <dbReference type="ARBA" id="ARBA00004123"/>
    </source>
</evidence>
<feature type="domain" description="MBD" evidence="7">
    <location>
        <begin position="32"/>
        <end position="103"/>
    </location>
</feature>
<dbReference type="InterPro" id="IPR038945">
    <property type="entry name" value="MBD13-like"/>
</dbReference>
<evidence type="ECO:0000313" key="9">
    <source>
        <dbReference type="Proteomes" id="UP001140949"/>
    </source>
</evidence>
<accession>A0AAX6HCG0</accession>
<feature type="domain" description="MBD" evidence="7">
    <location>
        <begin position="105"/>
        <end position="178"/>
    </location>
</feature>